<protein>
    <submittedName>
        <fullName evidence="1">Uncharacterized protein</fullName>
    </submittedName>
</protein>
<evidence type="ECO:0000313" key="1">
    <source>
        <dbReference type="EMBL" id="PIT92510.1"/>
    </source>
</evidence>
<accession>A0A2M6WI81</accession>
<proteinExistence type="predicted"/>
<dbReference type="EMBL" id="PFBA01000017">
    <property type="protein sequence ID" value="PIT92510.1"/>
    <property type="molecule type" value="Genomic_DNA"/>
</dbReference>
<gene>
    <name evidence="1" type="ORF">COU08_01995</name>
</gene>
<sequence length="59" mass="6806">MEKFLKNFLMWTYDRAKGCLVGGLQHPFKTTITDDNGNIIGHIDWKPPACIPKKIRSLF</sequence>
<evidence type="ECO:0000313" key="2">
    <source>
        <dbReference type="Proteomes" id="UP000228635"/>
    </source>
</evidence>
<comment type="caution">
    <text evidence="1">The sequence shown here is derived from an EMBL/GenBank/DDBJ whole genome shotgun (WGS) entry which is preliminary data.</text>
</comment>
<organism evidence="1 2">
    <name type="scientific">Candidatus Harrisonbacteria bacterium CG10_big_fil_rev_8_21_14_0_10_42_17</name>
    <dbReference type="NCBI Taxonomy" id="1974584"/>
    <lineage>
        <taxon>Bacteria</taxon>
        <taxon>Candidatus Harrisoniibacteriota</taxon>
    </lineage>
</organism>
<dbReference type="Proteomes" id="UP000228635">
    <property type="component" value="Unassembled WGS sequence"/>
</dbReference>
<name>A0A2M6WI81_9BACT</name>
<reference evidence="2" key="1">
    <citation type="submission" date="2017-09" db="EMBL/GenBank/DDBJ databases">
        <title>Depth-based differentiation of microbial function through sediment-hosted aquifers and enrichment of novel symbionts in the deep terrestrial subsurface.</title>
        <authorList>
            <person name="Probst A.J."/>
            <person name="Ladd B."/>
            <person name="Jarett J.K."/>
            <person name="Geller-Mcgrath D.E."/>
            <person name="Sieber C.M.K."/>
            <person name="Emerson J.B."/>
            <person name="Anantharaman K."/>
            <person name="Thomas B.C."/>
            <person name="Malmstrom R."/>
            <person name="Stieglmeier M."/>
            <person name="Klingl A."/>
            <person name="Woyke T."/>
            <person name="Ryan C.M."/>
            <person name="Banfield J.F."/>
        </authorList>
    </citation>
    <scope>NUCLEOTIDE SEQUENCE [LARGE SCALE GENOMIC DNA]</scope>
</reference>
<dbReference type="AlphaFoldDB" id="A0A2M6WI81"/>